<evidence type="ECO:0000313" key="2">
    <source>
        <dbReference type="EMBL" id="GER39120.1"/>
    </source>
</evidence>
<evidence type="ECO:0000313" key="3">
    <source>
        <dbReference type="Proteomes" id="UP000325081"/>
    </source>
</evidence>
<name>A0A5A7Q1X4_STRAF</name>
<keyword evidence="3" id="KW-1185">Reference proteome</keyword>
<dbReference type="Proteomes" id="UP000325081">
    <property type="component" value="Unassembled WGS sequence"/>
</dbReference>
<comment type="caution">
    <text evidence="2">The sequence shown here is derived from an EMBL/GenBank/DDBJ whole genome shotgun (WGS) entry which is preliminary data.</text>
</comment>
<feature type="compositionally biased region" description="Polar residues" evidence="1">
    <location>
        <begin position="178"/>
        <end position="196"/>
    </location>
</feature>
<dbReference type="AlphaFoldDB" id="A0A5A7Q1X4"/>
<gene>
    <name evidence="2" type="ORF">STAS_15658</name>
</gene>
<sequence length="447" mass="50206">MNPGHRWSITPFLHFASLLKLGDWKGKRRPLHLTCGTRDQDDQGHAISHKAKREEDHKIEFESGAGIPAIFLLVKRNSFLVTWTIEFSSVPHIALRKLPSKDREHSWHTDYIRSIRKQSSYSPLPLKRDSLVVVYPIALITVVDSGLCKSCPWAPVGFFKTGATFMEDDTLGDKHSTDGSQNMSLRVGDSSSQQDAGTPVSPIARSGQDAETESQDPYAVLRPNERPPPVLYQGIGPCSRPVRARPLLQRVLYHEYTKKRETTSRKNLLTYTVMEDESHENRGLETAHARARNGKIRTGILKIGLAAAIYRADKKYENVFTAPFNLTRGANWSKKLTKDGSVLRASDLCGYQWQIYASSQIPQGNSLPVIGGRPKSSGEGSPWRACDAKMQIKNDILVIRESGKAFWADSMWRKYVKGAHPMHVPYVYGSATWRRLVVKFKGSLPDP</sequence>
<feature type="region of interest" description="Disordered" evidence="1">
    <location>
        <begin position="170"/>
        <end position="226"/>
    </location>
</feature>
<reference evidence="3" key="1">
    <citation type="journal article" date="2019" name="Curr. Biol.">
        <title>Genome Sequence of Striga asiatica Provides Insight into the Evolution of Plant Parasitism.</title>
        <authorList>
            <person name="Yoshida S."/>
            <person name="Kim S."/>
            <person name="Wafula E.K."/>
            <person name="Tanskanen J."/>
            <person name="Kim Y.M."/>
            <person name="Honaas L."/>
            <person name="Yang Z."/>
            <person name="Spallek T."/>
            <person name="Conn C.E."/>
            <person name="Ichihashi Y."/>
            <person name="Cheong K."/>
            <person name="Cui S."/>
            <person name="Der J.P."/>
            <person name="Gundlach H."/>
            <person name="Jiao Y."/>
            <person name="Hori C."/>
            <person name="Ishida J.K."/>
            <person name="Kasahara H."/>
            <person name="Kiba T."/>
            <person name="Kim M.S."/>
            <person name="Koo N."/>
            <person name="Laohavisit A."/>
            <person name="Lee Y.H."/>
            <person name="Lumba S."/>
            <person name="McCourt P."/>
            <person name="Mortimer J.C."/>
            <person name="Mutuku J.M."/>
            <person name="Nomura T."/>
            <person name="Sasaki-Sekimoto Y."/>
            <person name="Seto Y."/>
            <person name="Wang Y."/>
            <person name="Wakatake T."/>
            <person name="Sakakibara H."/>
            <person name="Demura T."/>
            <person name="Yamaguchi S."/>
            <person name="Yoneyama K."/>
            <person name="Manabe R.I."/>
            <person name="Nelson D.C."/>
            <person name="Schulman A.H."/>
            <person name="Timko M.P."/>
            <person name="dePamphilis C.W."/>
            <person name="Choi D."/>
            <person name="Shirasu K."/>
        </authorList>
    </citation>
    <scope>NUCLEOTIDE SEQUENCE [LARGE SCALE GENOMIC DNA]</scope>
    <source>
        <strain evidence="3">cv. UVA1</strain>
    </source>
</reference>
<protein>
    <submittedName>
        <fullName evidence="2">N-acetyl-beta-hexosaminidase</fullName>
    </submittedName>
</protein>
<accession>A0A5A7Q1X4</accession>
<organism evidence="2 3">
    <name type="scientific">Striga asiatica</name>
    <name type="common">Asiatic witchweed</name>
    <name type="synonym">Buchnera asiatica</name>
    <dbReference type="NCBI Taxonomy" id="4170"/>
    <lineage>
        <taxon>Eukaryota</taxon>
        <taxon>Viridiplantae</taxon>
        <taxon>Streptophyta</taxon>
        <taxon>Embryophyta</taxon>
        <taxon>Tracheophyta</taxon>
        <taxon>Spermatophyta</taxon>
        <taxon>Magnoliopsida</taxon>
        <taxon>eudicotyledons</taxon>
        <taxon>Gunneridae</taxon>
        <taxon>Pentapetalae</taxon>
        <taxon>asterids</taxon>
        <taxon>lamiids</taxon>
        <taxon>Lamiales</taxon>
        <taxon>Orobanchaceae</taxon>
        <taxon>Buchnereae</taxon>
        <taxon>Striga</taxon>
    </lineage>
</organism>
<proteinExistence type="predicted"/>
<dbReference type="EMBL" id="BKCP01005572">
    <property type="protein sequence ID" value="GER39120.1"/>
    <property type="molecule type" value="Genomic_DNA"/>
</dbReference>
<evidence type="ECO:0000256" key="1">
    <source>
        <dbReference type="SAM" id="MobiDB-lite"/>
    </source>
</evidence>